<dbReference type="AlphaFoldDB" id="A0A6G1C0I6"/>
<protein>
    <submittedName>
        <fullName evidence="1">Uncharacterized protein</fullName>
    </submittedName>
</protein>
<gene>
    <name evidence="1" type="ORF">E2562_031860</name>
</gene>
<proteinExistence type="predicted"/>
<keyword evidence="2" id="KW-1185">Reference proteome</keyword>
<accession>A0A6G1C0I6</accession>
<comment type="caution">
    <text evidence="1">The sequence shown here is derived from an EMBL/GenBank/DDBJ whole genome shotgun (WGS) entry which is preliminary data.</text>
</comment>
<reference evidence="1 2" key="1">
    <citation type="submission" date="2019-11" db="EMBL/GenBank/DDBJ databases">
        <title>Whole genome sequence of Oryza granulata.</title>
        <authorList>
            <person name="Li W."/>
        </authorList>
    </citation>
    <scope>NUCLEOTIDE SEQUENCE [LARGE SCALE GENOMIC DNA]</scope>
    <source>
        <strain evidence="2">cv. Menghai</strain>
        <tissue evidence="1">Leaf</tissue>
    </source>
</reference>
<organism evidence="1 2">
    <name type="scientific">Oryza meyeriana var. granulata</name>
    <dbReference type="NCBI Taxonomy" id="110450"/>
    <lineage>
        <taxon>Eukaryota</taxon>
        <taxon>Viridiplantae</taxon>
        <taxon>Streptophyta</taxon>
        <taxon>Embryophyta</taxon>
        <taxon>Tracheophyta</taxon>
        <taxon>Spermatophyta</taxon>
        <taxon>Magnoliopsida</taxon>
        <taxon>Liliopsida</taxon>
        <taxon>Poales</taxon>
        <taxon>Poaceae</taxon>
        <taxon>BOP clade</taxon>
        <taxon>Oryzoideae</taxon>
        <taxon>Oryzeae</taxon>
        <taxon>Oryzinae</taxon>
        <taxon>Oryza</taxon>
        <taxon>Oryza meyeriana</taxon>
    </lineage>
</organism>
<sequence>MSFLAPGTAKGAIALADHTPSVLVVEHEDGEIGEHLAGAADLALPWQRYGGVRRGGERDGGDGEVLLPLADKVEAVAEGVAEVEGLDSAVEAAAVELGVGEGTQSRVGYDTMSKIGAATHSSLSVWNSTRKQKLKGIAVHNLAVRDLLGKPPVKVRVLLDTNFSPFSSLLIF</sequence>
<dbReference type="Proteomes" id="UP000479710">
    <property type="component" value="Unassembled WGS sequence"/>
</dbReference>
<dbReference type="EMBL" id="SPHZ02000011">
    <property type="protein sequence ID" value="KAF0893938.1"/>
    <property type="molecule type" value="Genomic_DNA"/>
</dbReference>
<evidence type="ECO:0000313" key="1">
    <source>
        <dbReference type="EMBL" id="KAF0893938.1"/>
    </source>
</evidence>
<name>A0A6G1C0I6_9ORYZ</name>
<evidence type="ECO:0000313" key="2">
    <source>
        <dbReference type="Proteomes" id="UP000479710"/>
    </source>
</evidence>